<feature type="region of interest" description="Disordered" evidence="2">
    <location>
        <begin position="141"/>
        <end position="196"/>
    </location>
</feature>
<keyword evidence="1" id="KW-0175">Coiled coil</keyword>
<sequence>MHALSSLGSRSHVSSHLPINAVHQCCDKKQHSPRAGPILAPQEQQLHTSNRLATSCVKRSKESAPARRATRIVQCSRSEQGDSGNFLAIYHSLACLTTPQLRLAAASDPALTSSEFLFFLRDLEEQARKAEQAGRHFTVADLQGPTTLHQEAGPARRPYQGPITAQQEAGSAWRHSDAQESPDTMQQEQQPPGLHVQQQQLLNPQQDGVQGSSPQFTVAVGGAEGGMNAAVWRPSGTSGDNSSSGSRSRNENSSSSNSSRSRNDNNSSSSRSSSSNNNAAWQPLGKAGGAEGGASRIPVESRSTTAAQVVARVAAELVAFREEQELQASSRLLPSLASSLAYDNLLRWRREQQNADGSTAGSGGDLAVGGVPVEELYKAGEKQERRLKEEQQRLERLQAQQRPTWASSGCDFLQAHSTAKFLSIKLPLHTGAALDCWLSRPSKKVAVLDALLSTGQEWGRAGWADQMHEAFYPPGIKRKRGAASRTSPPPAAGTPPQPTSEQQQQEQEESQYELVCTSPEALRDAITARMEERRMQSKDDSSVAQLTELLEDLEDYVKHVWSLRNPLERYG</sequence>
<feature type="compositionally biased region" description="Low complexity" evidence="2">
    <location>
        <begin position="186"/>
        <end position="196"/>
    </location>
</feature>
<accession>A0ABQ7H237</accession>
<reference evidence="3" key="1">
    <citation type="submission" date="2017-08" db="EMBL/GenBank/DDBJ databases">
        <authorList>
            <person name="Polle J.E."/>
            <person name="Barry K."/>
            <person name="Cushman J."/>
            <person name="Schmutz J."/>
            <person name="Tran D."/>
            <person name="Hathwaick L.T."/>
            <person name="Yim W.C."/>
            <person name="Jenkins J."/>
            <person name="Mckie-Krisberg Z.M."/>
            <person name="Prochnik S."/>
            <person name="Lindquist E."/>
            <person name="Dockter R.B."/>
            <person name="Adam C."/>
            <person name="Molina H."/>
            <person name="Bunkerborg J."/>
            <person name="Jin E."/>
            <person name="Buchheim M."/>
            <person name="Magnuson J."/>
        </authorList>
    </citation>
    <scope>NUCLEOTIDE SEQUENCE</scope>
    <source>
        <strain evidence="3">CCAP 19/18</strain>
    </source>
</reference>
<protein>
    <submittedName>
        <fullName evidence="3">Uncharacterized protein</fullName>
    </submittedName>
</protein>
<feature type="region of interest" description="Disordered" evidence="2">
    <location>
        <begin position="478"/>
        <end position="514"/>
    </location>
</feature>
<dbReference type="Proteomes" id="UP000815325">
    <property type="component" value="Unassembled WGS sequence"/>
</dbReference>
<evidence type="ECO:0000256" key="2">
    <source>
        <dbReference type="SAM" id="MobiDB-lite"/>
    </source>
</evidence>
<feature type="coiled-coil region" evidence="1">
    <location>
        <begin position="373"/>
        <end position="400"/>
    </location>
</feature>
<proteinExistence type="predicted"/>
<dbReference type="EMBL" id="MU069500">
    <property type="protein sequence ID" value="KAF5840928.1"/>
    <property type="molecule type" value="Genomic_DNA"/>
</dbReference>
<comment type="caution">
    <text evidence="3">The sequence shown here is derived from an EMBL/GenBank/DDBJ whole genome shotgun (WGS) entry which is preliminary data.</text>
</comment>
<evidence type="ECO:0000256" key="1">
    <source>
        <dbReference type="SAM" id="Coils"/>
    </source>
</evidence>
<feature type="region of interest" description="Disordered" evidence="2">
    <location>
        <begin position="227"/>
        <end position="303"/>
    </location>
</feature>
<evidence type="ECO:0000313" key="4">
    <source>
        <dbReference type="Proteomes" id="UP000815325"/>
    </source>
</evidence>
<feature type="compositionally biased region" description="Pro residues" evidence="2">
    <location>
        <begin position="487"/>
        <end position="498"/>
    </location>
</feature>
<keyword evidence="4" id="KW-1185">Reference proteome</keyword>
<gene>
    <name evidence="3" type="ORF">DUNSADRAFT_15129</name>
</gene>
<feature type="compositionally biased region" description="Low complexity" evidence="2">
    <location>
        <begin position="238"/>
        <end position="278"/>
    </location>
</feature>
<name>A0ABQ7H237_DUNSA</name>
<organism evidence="3 4">
    <name type="scientific">Dunaliella salina</name>
    <name type="common">Green alga</name>
    <name type="synonym">Protococcus salinus</name>
    <dbReference type="NCBI Taxonomy" id="3046"/>
    <lineage>
        <taxon>Eukaryota</taxon>
        <taxon>Viridiplantae</taxon>
        <taxon>Chlorophyta</taxon>
        <taxon>core chlorophytes</taxon>
        <taxon>Chlorophyceae</taxon>
        <taxon>CS clade</taxon>
        <taxon>Chlamydomonadales</taxon>
        <taxon>Dunaliellaceae</taxon>
        <taxon>Dunaliella</taxon>
    </lineage>
</organism>
<evidence type="ECO:0000313" key="3">
    <source>
        <dbReference type="EMBL" id="KAF5840928.1"/>
    </source>
</evidence>